<sequence length="187" mass="21575">MTTYTATLHRTHTLLKLTYKKGELCKIEIKSGGLNSQQYQQLGAILPPQEEDIERYQKQCNGSVSYTKDEQQTVSLYTQFLDEWFAFYKRLYGFPPKFTGADGKALKQIVSYLQQVSAKNTEALATWQYLLGNWQKMDEFHQRNTDIKYINSQLNKILQNAKRGNNSATTAYSDNFKREILNGLCSS</sequence>
<proteinExistence type="predicted"/>
<dbReference type="EMBL" id="BK014933">
    <property type="protein sequence ID" value="DAD83314.1"/>
    <property type="molecule type" value="Genomic_DNA"/>
</dbReference>
<accession>A0A8S5MMC6</accession>
<name>A0A8S5MMC6_9CAUD</name>
<organism evidence="1">
    <name type="scientific">Myoviridae sp. ctsmU9</name>
    <dbReference type="NCBI Taxonomy" id="2826706"/>
    <lineage>
        <taxon>Viruses</taxon>
        <taxon>Duplodnaviria</taxon>
        <taxon>Heunggongvirae</taxon>
        <taxon>Uroviricota</taxon>
        <taxon>Caudoviricetes</taxon>
    </lineage>
</organism>
<reference evidence="1" key="1">
    <citation type="journal article" date="2021" name="Proc. Natl. Acad. Sci. U.S.A.">
        <title>A Catalog of Tens of Thousands of Viruses from Human Metagenomes Reveals Hidden Associations with Chronic Diseases.</title>
        <authorList>
            <person name="Tisza M.J."/>
            <person name="Buck C.B."/>
        </authorList>
    </citation>
    <scope>NUCLEOTIDE SEQUENCE</scope>
    <source>
        <strain evidence="1">CtsmU9</strain>
    </source>
</reference>
<protein>
    <submittedName>
        <fullName evidence="1">Uncharacterized protein</fullName>
    </submittedName>
</protein>
<evidence type="ECO:0000313" key="1">
    <source>
        <dbReference type="EMBL" id="DAD83314.1"/>
    </source>
</evidence>